<name>W4KMB4_HETIT</name>
<dbReference type="GO" id="GO:0016579">
    <property type="term" value="P:protein deubiquitination"/>
    <property type="evidence" value="ECO:0007669"/>
    <property type="project" value="InterPro"/>
</dbReference>
<evidence type="ECO:0000259" key="6">
    <source>
        <dbReference type="PROSITE" id="PS50235"/>
    </source>
</evidence>
<dbReference type="RefSeq" id="XP_009540328.1">
    <property type="nucleotide sequence ID" value="XM_009542033.1"/>
</dbReference>
<keyword evidence="5" id="KW-0378">Hydrolase</keyword>
<keyword evidence="8" id="KW-1185">Reference proteome</keyword>
<dbReference type="Proteomes" id="UP000030671">
    <property type="component" value="Unassembled WGS sequence"/>
</dbReference>
<evidence type="ECO:0000313" key="8">
    <source>
        <dbReference type="Proteomes" id="UP000030671"/>
    </source>
</evidence>
<dbReference type="PROSITE" id="PS50235">
    <property type="entry name" value="USP_3"/>
    <property type="match status" value="1"/>
</dbReference>
<dbReference type="AlphaFoldDB" id="W4KMB4"/>
<dbReference type="PANTHER" id="PTHR24006">
    <property type="entry name" value="UBIQUITIN CARBOXYL-TERMINAL HYDROLASE"/>
    <property type="match status" value="1"/>
</dbReference>
<feature type="non-terminal residue" evidence="7">
    <location>
        <position position="201"/>
    </location>
</feature>
<dbReference type="EC" id="3.4.19.12" evidence="3"/>
<evidence type="ECO:0000256" key="2">
    <source>
        <dbReference type="ARBA" id="ARBA00009085"/>
    </source>
</evidence>
<evidence type="ECO:0000256" key="5">
    <source>
        <dbReference type="ARBA" id="ARBA00022801"/>
    </source>
</evidence>
<protein>
    <recommendedName>
        <fullName evidence="3">ubiquitinyl hydrolase 1</fullName>
        <ecNumber evidence="3">3.4.19.12</ecNumber>
    </recommendedName>
</protein>
<dbReference type="InParanoid" id="W4KMB4"/>
<evidence type="ECO:0000256" key="1">
    <source>
        <dbReference type="ARBA" id="ARBA00000707"/>
    </source>
</evidence>
<dbReference type="Gene3D" id="3.90.70.10">
    <property type="entry name" value="Cysteine proteinases"/>
    <property type="match status" value="1"/>
</dbReference>
<dbReference type="EMBL" id="KI925454">
    <property type="protein sequence ID" value="ETW86520.1"/>
    <property type="molecule type" value="Genomic_DNA"/>
</dbReference>
<dbReference type="InterPro" id="IPR001394">
    <property type="entry name" value="Peptidase_C19_UCH"/>
</dbReference>
<dbReference type="GO" id="GO:0006508">
    <property type="term" value="P:proteolysis"/>
    <property type="evidence" value="ECO:0007669"/>
    <property type="project" value="UniProtKB-KW"/>
</dbReference>
<dbReference type="GO" id="GO:0005634">
    <property type="term" value="C:nucleus"/>
    <property type="evidence" value="ECO:0007669"/>
    <property type="project" value="TreeGrafter"/>
</dbReference>
<dbReference type="GO" id="GO:0005829">
    <property type="term" value="C:cytosol"/>
    <property type="evidence" value="ECO:0007669"/>
    <property type="project" value="TreeGrafter"/>
</dbReference>
<dbReference type="InterPro" id="IPR038765">
    <property type="entry name" value="Papain-like_cys_pep_sf"/>
</dbReference>
<gene>
    <name evidence="7" type="ORF">HETIRDRAFT_41237</name>
</gene>
<proteinExistence type="inferred from homology"/>
<dbReference type="GO" id="GO:0004843">
    <property type="term" value="F:cysteine-type deubiquitinase activity"/>
    <property type="evidence" value="ECO:0007669"/>
    <property type="project" value="UniProtKB-EC"/>
</dbReference>
<sequence length="201" mass="23018">PHPHTLVHRLFEGVLTSETRCLTCETVSARDESFLDLSIDIEQNSSVTACLRQFSASEMLCQRNKFFCDSCCGLQEAEKRMKIKKLPNVLALHLKRFKYQDDVQRYIKLAYRVAFPRELRLFNTVDDAEDPDRLYELFAIVVHIGNGPHHGHYVTIARAPDAGWLAFDDDKIESVREADIPRYFGDSPAGAAYVLYYQAVD</sequence>
<dbReference type="STRING" id="747525.W4KMB4"/>
<dbReference type="InterPro" id="IPR028889">
    <property type="entry name" value="USP"/>
</dbReference>
<dbReference type="SUPFAM" id="SSF54001">
    <property type="entry name" value="Cysteine proteinases"/>
    <property type="match status" value="1"/>
</dbReference>
<dbReference type="InterPro" id="IPR018200">
    <property type="entry name" value="USP_CS"/>
</dbReference>
<dbReference type="InterPro" id="IPR050164">
    <property type="entry name" value="Peptidase_C19"/>
</dbReference>
<organism evidence="7 8">
    <name type="scientific">Heterobasidion irregulare (strain TC 32-1)</name>
    <dbReference type="NCBI Taxonomy" id="747525"/>
    <lineage>
        <taxon>Eukaryota</taxon>
        <taxon>Fungi</taxon>
        <taxon>Dikarya</taxon>
        <taxon>Basidiomycota</taxon>
        <taxon>Agaricomycotina</taxon>
        <taxon>Agaricomycetes</taxon>
        <taxon>Russulales</taxon>
        <taxon>Bondarzewiaceae</taxon>
        <taxon>Heterobasidion</taxon>
        <taxon>Heterobasidion annosum species complex</taxon>
    </lineage>
</organism>
<dbReference type="eggNOG" id="KOG1864">
    <property type="taxonomic scope" value="Eukaryota"/>
</dbReference>
<dbReference type="HOGENOM" id="CLU_008279_12_0_1"/>
<feature type="non-terminal residue" evidence="7">
    <location>
        <position position="1"/>
    </location>
</feature>
<dbReference type="GeneID" id="20673023"/>
<comment type="catalytic activity">
    <reaction evidence="1">
        <text>Thiol-dependent hydrolysis of ester, thioester, amide, peptide and isopeptide bonds formed by the C-terminal Gly of ubiquitin (a 76-residue protein attached to proteins as an intracellular targeting signal).</text>
        <dbReference type="EC" id="3.4.19.12"/>
    </reaction>
</comment>
<evidence type="ECO:0000256" key="3">
    <source>
        <dbReference type="ARBA" id="ARBA00012759"/>
    </source>
</evidence>
<comment type="similarity">
    <text evidence="2">Belongs to the peptidase C19 family.</text>
</comment>
<evidence type="ECO:0000256" key="4">
    <source>
        <dbReference type="ARBA" id="ARBA00022670"/>
    </source>
</evidence>
<accession>W4KMB4</accession>
<reference evidence="7 8" key="1">
    <citation type="journal article" date="2012" name="New Phytol.">
        <title>Insight into trade-off between wood decay and parasitism from the genome of a fungal forest pathogen.</title>
        <authorList>
            <person name="Olson A."/>
            <person name="Aerts A."/>
            <person name="Asiegbu F."/>
            <person name="Belbahri L."/>
            <person name="Bouzid O."/>
            <person name="Broberg A."/>
            <person name="Canback B."/>
            <person name="Coutinho P.M."/>
            <person name="Cullen D."/>
            <person name="Dalman K."/>
            <person name="Deflorio G."/>
            <person name="van Diepen L.T."/>
            <person name="Dunand C."/>
            <person name="Duplessis S."/>
            <person name="Durling M."/>
            <person name="Gonthier P."/>
            <person name="Grimwood J."/>
            <person name="Fossdal C.G."/>
            <person name="Hansson D."/>
            <person name="Henrissat B."/>
            <person name="Hietala A."/>
            <person name="Himmelstrand K."/>
            <person name="Hoffmeister D."/>
            <person name="Hogberg N."/>
            <person name="James T.Y."/>
            <person name="Karlsson M."/>
            <person name="Kohler A."/>
            <person name="Kues U."/>
            <person name="Lee Y.H."/>
            <person name="Lin Y.C."/>
            <person name="Lind M."/>
            <person name="Lindquist E."/>
            <person name="Lombard V."/>
            <person name="Lucas S."/>
            <person name="Lunden K."/>
            <person name="Morin E."/>
            <person name="Murat C."/>
            <person name="Park J."/>
            <person name="Raffaello T."/>
            <person name="Rouze P."/>
            <person name="Salamov A."/>
            <person name="Schmutz J."/>
            <person name="Solheim H."/>
            <person name="Stahlberg J."/>
            <person name="Velez H."/>
            <person name="de Vries R.P."/>
            <person name="Wiebenga A."/>
            <person name="Woodward S."/>
            <person name="Yakovlev I."/>
            <person name="Garbelotto M."/>
            <person name="Martin F."/>
            <person name="Grigoriev I.V."/>
            <person name="Stenlid J."/>
        </authorList>
    </citation>
    <scope>NUCLEOTIDE SEQUENCE [LARGE SCALE GENOMIC DNA]</scope>
    <source>
        <strain evidence="7 8">TC 32-1</strain>
    </source>
</reference>
<feature type="domain" description="USP" evidence="6">
    <location>
        <begin position="1"/>
        <end position="200"/>
    </location>
</feature>
<dbReference type="PANTHER" id="PTHR24006:SF733">
    <property type="entry name" value="RE52890P"/>
    <property type="match status" value="1"/>
</dbReference>
<dbReference type="Pfam" id="PF00443">
    <property type="entry name" value="UCH"/>
    <property type="match status" value="1"/>
</dbReference>
<dbReference type="KEGG" id="hir:HETIRDRAFT_41237"/>
<dbReference type="PROSITE" id="PS00973">
    <property type="entry name" value="USP_2"/>
    <property type="match status" value="1"/>
</dbReference>
<keyword evidence="4" id="KW-0645">Protease</keyword>
<evidence type="ECO:0000313" key="7">
    <source>
        <dbReference type="EMBL" id="ETW86520.1"/>
    </source>
</evidence>
<dbReference type="OrthoDB" id="27652at2759"/>